<dbReference type="Gene3D" id="3.40.50.150">
    <property type="entry name" value="Vaccinia Virus protein VP39"/>
    <property type="match status" value="1"/>
</dbReference>
<dbReference type="InterPro" id="IPR025714">
    <property type="entry name" value="Methyltranfer_dom"/>
</dbReference>
<organism evidence="10 11">
    <name type="scientific">Coemansia reversa (strain ATCC 12441 / NRRL 1564)</name>
    <dbReference type="NCBI Taxonomy" id="763665"/>
    <lineage>
        <taxon>Eukaryota</taxon>
        <taxon>Fungi</taxon>
        <taxon>Fungi incertae sedis</taxon>
        <taxon>Zoopagomycota</taxon>
        <taxon>Kickxellomycotina</taxon>
        <taxon>Kickxellomycetes</taxon>
        <taxon>Kickxellales</taxon>
        <taxon>Kickxellaceae</taxon>
        <taxon>Coemansia</taxon>
    </lineage>
</organism>
<evidence type="ECO:0000256" key="2">
    <source>
        <dbReference type="ARBA" id="ARBA00022691"/>
    </source>
</evidence>
<dbReference type="InterPro" id="IPR026669">
    <property type="entry name" value="Arsenite_MeTrfase-like"/>
</dbReference>
<evidence type="ECO:0000256" key="7">
    <source>
        <dbReference type="ARBA" id="ARBA00047943"/>
    </source>
</evidence>
<protein>
    <recommendedName>
        <fullName evidence="5">Arsenite methyltransferase</fullName>
        <ecNumber evidence="4">2.1.1.137</ecNumber>
    </recommendedName>
</protein>
<dbReference type="CDD" id="cd02440">
    <property type="entry name" value="AdoMet_MTases"/>
    <property type="match status" value="1"/>
</dbReference>
<dbReference type="PANTHER" id="PTHR43675:SF8">
    <property type="entry name" value="ARSENITE METHYLTRANSFERASE"/>
    <property type="match status" value="1"/>
</dbReference>
<dbReference type="EMBL" id="KZ303514">
    <property type="protein sequence ID" value="PIA14687.1"/>
    <property type="molecule type" value="Genomic_DNA"/>
</dbReference>
<evidence type="ECO:0000256" key="6">
    <source>
        <dbReference type="ARBA" id="ARBA00047941"/>
    </source>
</evidence>
<keyword evidence="10" id="KW-0489">Methyltransferase</keyword>
<keyword evidence="1 10" id="KW-0808">Transferase</keyword>
<dbReference type="PANTHER" id="PTHR43675">
    <property type="entry name" value="ARSENITE METHYLTRANSFERASE"/>
    <property type="match status" value="1"/>
</dbReference>
<dbReference type="AlphaFoldDB" id="A0A2G5B7I2"/>
<evidence type="ECO:0000256" key="8">
    <source>
        <dbReference type="ARBA" id="ARBA00048428"/>
    </source>
</evidence>
<dbReference type="Pfam" id="PF13847">
    <property type="entry name" value="Methyltransf_31"/>
    <property type="match status" value="1"/>
</dbReference>
<dbReference type="InterPro" id="IPR029063">
    <property type="entry name" value="SAM-dependent_MTases_sf"/>
</dbReference>
<accession>A0A2G5B7I2</accession>
<evidence type="ECO:0000313" key="10">
    <source>
        <dbReference type="EMBL" id="PIA14687.1"/>
    </source>
</evidence>
<comment type="catalytic activity">
    <reaction evidence="7">
        <text>arsenic triglutathione + 2 [thioredoxin]-dithiol + 2 S-adenosyl-L-methionine + H2O = dimethylarsinous acid + 2 [thioredoxin]-disulfide + 3 glutathione + 2 S-adenosyl-L-homocysteine + 2 H(+)</text>
        <dbReference type="Rhea" id="RHEA:69464"/>
        <dbReference type="Rhea" id="RHEA-COMP:10698"/>
        <dbReference type="Rhea" id="RHEA-COMP:10700"/>
        <dbReference type="ChEBI" id="CHEBI:15377"/>
        <dbReference type="ChEBI" id="CHEBI:15378"/>
        <dbReference type="ChEBI" id="CHEBI:23808"/>
        <dbReference type="ChEBI" id="CHEBI:29950"/>
        <dbReference type="ChEBI" id="CHEBI:50058"/>
        <dbReference type="ChEBI" id="CHEBI:57856"/>
        <dbReference type="ChEBI" id="CHEBI:57925"/>
        <dbReference type="ChEBI" id="CHEBI:59789"/>
        <dbReference type="ChEBI" id="CHEBI:183640"/>
        <dbReference type="EC" id="2.1.1.137"/>
    </reaction>
</comment>
<feature type="domain" description="Methyltransferase" evidence="9">
    <location>
        <begin position="70"/>
        <end position="221"/>
    </location>
</feature>
<evidence type="ECO:0000259" key="9">
    <source>
        <dbReference type="Pfam" id="PF13847"/>
    </source>
</evidence>
<gene>
    <name evidence="10" type="ORF">COEREDRAFT_82573</name>
</gene>
<comment type="similarity">
    <text evidence="3">Belongs to the methyltransferase superfamily. Arsenite methyltransferase family.</text>
</comment>
<evidence type="ECO:0000256" key="4">
    <source>
        <dbReference type="ARBA" id="ARBA00034521"/>
    </source>
</evidence>
<proteinExistence type="inferred from homology"/>
<dbReference type="EC" id="2.1.1.137" evidence="4"/>
<dbReference type="STRING" id="763665.A0A2G5B7I2"/>
<evidence type="ECO:0000313" key="11">
    <source>
        <dbReference type="Proteomes" id="UP000242474"/>
    </source>
</evidence>
<sequence length="371" mass="39899">MSLLGNSDNIYSSVKDYYGKVLASSKDLKTSACTAAAAPHPIIRKAIESVPKTVNDKFYGCGNPIPLGIKGKDVLDLGSGSGRDCYVASALVGPEGSVTGIDMTDEQLETARESIGEFEQTLGYTPKLKFVTGYIEELQKAGIEPSTIDICISNCVINLSPNKKLVLTGVYQALRTGGELYFSDVYADAQLPDSVRKHDVLLGECIGGALYIKEFEEMAQEIGFAHPRVLSISPIAVNDKELQALVGNTKFYSITYRLFKTDEHDATKQSDIEATYLGTIEGHEDRYELDIENVFEKGVPETVSRSTAAILSSSWLSGFFSVDETSNTDSGLTALPSSAETLINQLRRLEQQNSSASGGCCSTGGKQGGCC</sequence>
<reference evidence="10 11" key="1">
    <citation type="journal article" date="2015" name="Genome Biol. Evol.">
        <title>Phylogenomic analyses indicate that early fungi evolved digesting cell walls of algal ancestors of land plants.</title>
        <authorList>
            <person name="Chang Y."/>
            <person name="Wang S."/>
            <person name="Sekimoto S."/>
            <person name="Aerts A.L."/>
            <person name="Choi C."/>
            <person name="Clum A."/>
            <person name="LaButti K.M."/>
            <person name="Lindquist E.A."/>
            <person name="Yee Ngan C."/>
            <person name="Ohm R.A."/>
            <person name="Salamov A.A."/>
            <person name="Grigoriev I.V."/>
            <person name="Spatafora J.W."/>
            <person name="Berbee M.L."/>
        </authorList>
    </citation>
    <scope>NUCLEOTIDE SEQUENCE [LARGE SCALE GENOMIC DNA]</scope>
    <source>
        <strain evidence="10 11">NRRL 1564</strain>
    </source>
</reference>
<comment type="catalytic activity">
    <reaction evidence="6">
        <text>arsenic triglutathione + [thioredoxin]-dithiol + S-adenosyl-L-methionine + 2 H2O = methylarsonous acid + [thioredoxin]-disulfide + 3 glutathione + S-adenosyl-L-homocysteine + H(+)</text>
        <dbReference type="Rhea" id="RHEA:69460"/>
        <dbReference type="Rhea" id="RHEA-COMP:10698"/>
        <dbReference type="Rhea" id="RHEA-COMP:10700"/>
        <dbReference type="ChEBI" id="CHEBI:15377"/>
        <dbReference type="ChEBI" id="CHEBI:15378"/>
        <dbReference type="ChEBI" id="CHEBI:17826"/>
        <dbReference type="ChEBI" id="CHEBI:29950"/>
        <dbReference type="ChEBI" id="CHEBI:50058"/>
        <dbReference type="ChEBI" id="CHEBI:57856"/>
        <dbReference type="ChEBI" id="CHEBI:57925"/>
        <dbReference type="ChEBI" id="CHEBI:59789"/>
        <dbReference type="ChEBI" id="CHEBI:183640"/>
        <dbReference type="EC" id="2.1.1.137"/>
    </reaction>
</comment>
<dbReference type="GO" id="GO:0032259">
    <property type="term" value="P:methylation"/>
    <property type="evidence" value="ECO:0007669"/>
    <property type="project" value="UniProtKB-KW"/>
</dbReference>
<name>A0A2G5B7I2_COERN</name>
<keyword evidence="11" id="KW-1185">Reference proteome</keyword>
<comment type="catalytic activity">
    <reaction evidence="8">
        <text>arsenic triglutathione + 3 [thioredoxin]-dithiol + 3 S-adenosyl-L-methionine = trimethylarsine + 3 [thioredoxin]-disulfide + 3 glutathione + 3 S-adenosyl-L-homocysteine + 3 H(+)</text>
        <dbReference type="Rhea" id="RHEA:69432"/>
        <dbReference type="Rhea" id="RHEA-COMP:10698"/>
        <dbReference type="Rhea" id="RHEA-COMP:10700"/>
        <dbReference type="ChEBI" id="CHEBI:15378"/>
        <dbReference type="ChEBI" id="CHEBI:27130"/>
        <dbReference type="ChEBI" id="CHEBI:29950"/>
        <dbReference type="ChEBI" id="CHEBI:50058"/>
        <dbReference type="ChEBI" id="CHEBI:57856"/>
        <dbReference type="ChEBI" id="CHEBI:57925"/>
        <dbReference type="ChEBI" id="CHEBI:59789"/>
        <dbReference type="ChEBI" id="CHEBI:183640"/>
        <dbReference type="EC" id="2.1.1.137"/>
    </reaction>
</comment>
<dbReference type="OrthoDB" id="8300214at2759"/>
<dbReference type="Proteomes" id="UP000242474">
    <property type="component" value="Unassembled WGS sequence"/>
</dbReference>
<evidence type="ECO:0000256" key="3">
    <source>
        <dbReference type="ARBA" id="ARBA00034487"/>
    </source>
</evidence>
<evidence type="ECO:0000256" key="1">
    <source>
        <dbReference type="ARBA" id="ARBA00022679"/>
    </source>
</evidence>
<dbReference type="Gene3D" id="3.40.5.100">
    <property type="match status" value="1"/>
</dbReference>
<dbReference type="SUPFAM" id="SSF53335">
    <property type="entry name" value="S-adenosyl-L-methionine-dependent methyltransferases"/>
    <property type="match status" value="1"/>
</dbReference>
<keyword evidence="2" id="KW-0949">S-adenosyl-L-methionine</keyword>
<dbReference type="GO" id="GO:0030791">
    <property type="term" value="F:arsenite methyltransferase activity"/>
    <property type="evidence" value="ECO:0007669"/>
    <property type="project" value="UniProtKB-EC"/>
</dbReference>
<evidence type="ECO:0000256" key="5">
    <source>
        <dbReference type="ARBA" id="ARBA00034545"/>
    </source>
</evidence>